<feature type="transmembrane region" description="Helical" evidence="2">
    <location>
        <begin position="256"/>
        <end position="274"/>
    </location>
</feature>
<dbReference type="InterPro" id="IPR046529">
    <property type="entry name" value="DUF6594"/>
</dbReference>
<evidence type="ECO:0000256" key="2">
    <source>
        <dbReference type="SAM" id="Phobius"/>
    </source>
</evidence>
<protein>
    <recommendedName>
        <fullName evidence="3">DUF6594 domain-containing protein</fullName>
    </recommendedName>
</protein>
<comment type="caution">
    <text evidence="4">The sequence shown here is derived from an EMBL/GenBank/DDBJ whole genome shotgun (WGS) entry which is preliminary data.</text>
</comment>
<keyword evidence="2" id="KW-0812">Transmembrane</keyword>
<evidence type="ECO:0000259" key="3">
    <source>
        <dbReference type="Pfam" id="PF20237"/>
    </source>
</evidence>
<feature type="transmembrane region" description="Helical" evidence="2">
    <location>
        <begin position="286"/>
        <end position="304"/>
    </location>
</feature>
<dbReference type="STRING" id="660025.F9G4X6"/>
<name>F9G4X6_FUSOF</name>
<dbReference type="PANTHER" id="PTHR34502">
    <property type="entry name" value="DUF6594 DOMAIN-CONTAINING PROTEIN-RELATED"/>
    <property type="match status" value="1"/>
</dbReference>
<dbReference type="Pfam" id="PF20237">
    <property type="entry name" value="DUF6594"/>
    <property type="match status" value="1"/>
</dbReference>
<reference evidence="4" key="1">
    <citation type="journal article" date="2012" name="Mol. Plant Microbe Interact.">
        <title>A highly conserved effector in Fusarium oxysporum is required for full virulence on Arabidopsis.</title>
        <authorList>
            <person name="Thatcher L.F."/>
            <person name="Gardiner D.M."/>
            <person name="Kazan K."/>
            <person name="Manners J."/>
        </authorList>
    </citation>
    <scope>NUCLEOTIDE SEQUENCE [LARGE SCALE GENOMIC DNA]</scope>
    <source>
        <strain evidence="4">Fo5176</strain>
    </source>
</reference>
<evidence type="ECO:0000313" key="4">
    <source>
        <dbReference type="EMBL" id="EGU75796.1"/>
    </source>
</evidence>
<keyword evidence="2" id="KW-0472">Membrane</keyword>
<feature type="region of interest" description="Disordered" evidence="1">
    <location>
        <begin position="362"/>
        <end position="383"/>
    </location>
</feature>
<evidence type="ECO:0000256" key="1">
    <source>
        <dbReference type="SAM" id="MobiDB-lite"/>
    </source>
</evidence>
<sequence>MSARDIPCLEMEVGNPDSPSQAEINKRPWKYVGYKDFTSYVASDPDLFAVRRFHGLHTRVILTLQDLLAEKEEQLDVMDIEYSSKHVKVVGKMPPEIIRIPPGGLSPEQEAELAATHGEYSTPRDINNGTVRDDMPQRASLIADIAQKLETYDKLLLSYSHLAALAPAPKWNLRNLRTWFSNNPGAIMESESAFLTHNDELISIWKEKPPLRRVFEQYFVSSYGEVMGLFKKDARRMESHDRTTTYIYSDAAIDNFAFVVMLATTLVMLIAPMWILQNLSSANGKLGVITAFAIVWLGLVSYAANGRPFEKLAVTAGLSTLYGIPLWLTGLIISIEIVSLTKPITKLLKDVYFNRLANNRKHVPMNNEDPPKAQGPQYPGVTDSPARSRIAPVIGVPVRPAKLIQNNTMPNQVPATPGLGANEATVAGKMDT</sequence>
<organism evidence="4">
    <name type="scientific">Fusarium oxysporum (strain Fo5176)</name>
    <name type="common">Fusarium vascular wilt</name>
    <dbReference type="NCBI Taxonomy" id="660025"/>
    <lineage>
        <taxon>Eukaryota</taxon>
        <taxon>Fungi</taxon>
        <taxon>Dikarya</taxon>
        <taxon>Ascomycota</taxon>
        <taxon>Pezizomycotina</taxon>
        <taxon>Sordariomycetes</taxon>
        <taxon>Hypocreomycetidae</taxon>
        <taxon>Hypocreales</taxon>
        <taxon>Nectriaceae</taxon>
        <taxon>Fusarium</taxon>
        <taxon>Fusarium oxysporum species complex</taxon>
    </lineage>
</organism>
<gene>
    <name evidence="4" type="ORF">FOXB_13708</name>
</gene>
<dbReference type="AlphaFoldDB" id="F9G4X6"/>
<dbReference type="EMBL" id="AFQF01003430">
    <property type="protein sequence ID" value="EGU75796.1"/>
    <property type="molecule type" value="Genomic_DNA"/>
</dbReference>
<dbReference type="OrthoDB" id="5416037at2759"/>
<accession>F9G4X6</accession>
<feature type="domain" description="DUF6594" evidence="3">
    <location>
        <begin position="34"/>
        <end position="319"/>
    </location>
</feature>
<keyword evidence="2" id="KW-1133">Transmembrane helix</keyword>
<proteinExistence type="predicted"/>
<dbReference type="PANTHER" id="PTHR34502:SF4">
    <property type="entry name" value="DUF6594 DOMAIN-CONTAINING PROTEIN"/>
    <property type="match status" value="1"/>
</dbReference>
<feature type="region of interest" description="Disordered" evidence="1">
    <location>
        <begin position="408"/>
        <end position="432"/>
    </location>
</feature>
<feature type="transmembrane region" description="Helical" evidence="2">
    <location>
        <begin position="324"/>
        <end position="341"/>
    </location>
</feature>